<gene>
    <name evidence="2" type="ORF">PHYEVI_LOCUS6364</name>
</gene>
<organism evidence="2 3">
    <name type="scientific">Phyllotreta striolata</name>
    <name type="common">Striped flea beetle</name>
    <name type="synonym">Crioceris striolata</name>
    <dbReference type="NCBI Taxonomy" id="444603"/>
    <lineage>
        <taxon>Eukaryota</taxon>
        <taxon>Metazoa</taxon>
        <taxon>Ecdysozoa</taxon>
        <taxon>Arthropoda</taxon>
        <taxon>Hexapoda</taxon>
        <taxon>Insecta</taxon>
        <taxon>Pterygota</taxon>
        <taxon>Neoptera</taxon>
        <taxon>Endopterygota</taxon>
        <taxon>Coleoptera</taxon>
        <taxon>Polyphaga</taxon>
        <taxon>Cucujiformia</taxon>
        <taxon>Chrysomeloidea</taxon>
        <taxon>Chrysomelidae</taxon>
        <taxon>Galerucinae</taxon>
        <taxon>Alticini</taxon>
        <taxon>Phyllotreta</taxon>
    </lineage>
</organism>
<evidence type="ECO:0000313" key="2">
    <source>
        <dbReference type="EMBL" id="CAG9860005.1"/>
    </source>
</evidence>
<feature type="compositionally biased region" description="Low complexity" evidence="1">
    <location>
        <begin position="27"/>
        <end position="37"/>
    </location>
</feature>
<protein>
    <submittedName>
        <fullName evidence="2">Uncharacterized protein</fullName>
    </submittedName>
</protein>
<evidence type="ECO:0000313" key="3">
    <source>
        <dbReference type="Proteomes" id="UP001153712"/>
    </source>
</evidence>
<dbReference type="EMBL" id="OU900096">
    <property type="protein sequence ID" value="CAG9860005.1"/>
    <property type="molecule type" value="Genomic_DNA"/>
</dbReference>
<feature type="compositionally biased region" description="Basic residues" evidence="1">
    <location>
        <begin position="38"/>
        <end position="52"/>
    </location>
</feature>
<proteinExistence type="predicted"/>
<name>A0A9N9XMN4_PHYSR</name>
<dbReference type="Proteomes" id="UP001153712">
    <property type="component" value="Chromosome 3"/>
</dbReference>
<keyword evidence="3" id="KW-1185">Reference proteome</keyword>
<reference evidence="2" key="1">
    <citation type="submission" date="2022-01" db="EMBL/GenBank/DDBJ databases">
        <authorList>
            <person name="King R."/>
        </authorList>
    </citation>
    <scope>NUCLEOTIDE SEQUENCE</scope>
</reference>
<dbReference type="AlphaFoldDB" id="A0A9N9XMN4"/>
<sequence>MPRIEPFMLGSSRLPPGCSHNHMSALSPQPSQSSPMTRKNRRVKKKTVTRTRPKMEITPNVNSATPAKRYKVTKTTRAIKRTNSLKRIDDN</sequence>
<feature type="region of interest" description="Disordered" evidence="1">
    <location>
        <begin position="1"/>
        <end position="67"/>
    </location>
</feature>
<accession>A0A9N9XMN4</accession>
<evidence type="ECO:0000256" key="1">
    <source>
        <dbReference type="SAM" id="MobiDB-lite"/>
    </source>
</evidence>